<dbReference type="PROSITE" id="PS50016">
    <property type="entry name" value="ZF_PHD_2"/>
    <property type="match status" value="1"/>
</dbReference>
<dbReference type="FunCoup" id="A0A1U7Z313">
    <property type="interactions" value="2421"/>
</dbReference>
<evidence type="ECO:0000256" key="6">
    <source>
        <dbReference type="PROSITE-ProRule" id="PRU00146"/>
    </source>
</evidence>
<keyword evidence="5" id="KW-0539">Nucleus</keyword>
<dbReference type="SUPFAM" id="SSF57903">
    <property type="entry name" value="FYVE/PHD zinc finger"/>
    <property type="match status" value="2"/>
</dbReference>
<dbReference type="InterPro" id="IPR011011">
    <property type="entry name" value="Znf_FYVE_PHD"/>
</dbReference>
<dbReference type="SUPFAM" id="SSF55729">
    <property type="entry name" value="Acyl-CoA N-acyltransferases (Nat)"/>
    <property type="match status" value="1"/>
</dbReference>
<organism evidence="9 10">
    <name type="scientific">Nelumbo nucifera</name>
    <name type="common">Sacred lotus</name>
    <dbReference type="NCBI Taxonomy" id="4432"/>
    <lineage>
        <taxon>Eukaryota</taxon>
        <taxon>Viridiplantae</taxon>
        <taxon>Streptophyta</taxon>
        <taxon>Embryophyta</taxon>
        <taxon>Tracheophyta</taxon>
        <taxon>Spermatophyta</taxon>
        <taxon>Magnoliopsida</taxon>
        <taxon>Proteales</taxon>
        <taxon>Nelumbonaceae</taxon>
        <taxon>Nelumbo</taxon>
    </lineage>
</organism>
<dbReference type="GO" id="GO:0005634">
    <property type="term" value="C:nucleus"/>
    <property type="evidence" value="ECO:0000318"/>
    <property type="project" value="GO_Central"/>
</dbReference>
<dbReference type="Gene3D" id="3.30.40.10">
    <property type="entry name" value="Zinc/RING finger domain, C3HC4 (zinc finger)"/>
    <property type="match status" value="2"/>
</dbReference>
<keyword evidence="2" id="KW-0479">Metal-binding</keyword>
<feature type="compositionally biased region" description="Basic and acidic residues" evidence="7">
    <location>
        <begin position="341"/>
        <end position="363"/>
    </location>
</feature>
<dbReference type="GO" id="GO:0000977">
    <property type="term" value="F:RNA polymerase II transcription regulatory region sequence-specific DNA binding"/>
    <property type="evidence" value="ECO:0000318"/>
    <property type="project" value="GO_Central"/>
</dbReference>
<feature type="compositionally biased region" description="Basic and acidic residues" evidence="7">
    <location>
        <begin position="580"/>
        <end position="591"/>
    </location>
</feature>
<dbReference type="InterPro" id="IPR016181">
    <property type="entry name" value="Acyl_CoA_acyltransferase"/>
</dbReference>
<feature type="domain" description="PHD-type" evidence="8">
    <location>
        <begin position="958"/>
        <end position="1003"/>
    </location>
</feature>
<dbReference type="InterPro" id="IPR019787">
    <property type="entry name" value="Znf_PHD-finger"/>
</dbReference>
<dbReference type="PROSITE" id="PS01359">
    <property type="entry name" value="ZF_PHD_1"/>
    <property type="match status" value="1"/>
</dbReference>
<feature type="compositionally biased region" description="Basic and acidic residues" evidence="7">
    <location>
        <begin position="504"/>
        <end position="524"/>
    </location>
</feature>
<dbReference type="GO" id="GO:0042393">
    <property type="term" value="F:histone binding"/>
    <property type="evidence" value="ECO:0000318"/>
    <property type="project" value="GO_Central"/>
</dbReference>
<dbReference type="FunFam" id="3.30.40.10:FF:000506">
    <property type="entry name" value="Acyl-CoA N-acyltransferase with RING/FYVE/PHD-type zinc finger domain"/>
    <property type="match status" value="1"/>
</dbReference>
<dbReference type="eggNOG" id="ENOG502QS7V">
    <property type="taxonomic scope" value="Eukaryota"/>
</dbReference>
<evidence type="ECO:0000313" key="10">
    <source>
        <dbReference type="RefSeq" id="XP_010241656.1"/>
    </source>
</evidence>
<evidence type="ECO:0000256" key="1">
    <source>
        <dbReference type="ARBA" id="ARBA00004123"/>
    </source>
</evidence>
<feature type="region of interest" description="Disordered" evidence="7">
    <location>
        <begin position="821"/>
        <end position="856"/>
    </location>
</feature>
<feature type="region of interest" description="Disordered" evidence="7">
    <location>
        <begin position="577"/>
        <end position="623"/>
    </location>
</feature>
<gene>
    <name evidence="10" type="primary">LOC104586196</name>
</gene>
<dbReference type="Pfam" id="PF23209">
    <property type="entry name" value="IDM1_C"/>
    <property type="match status" value="1"/>
</dbReference>
<dbReference type="GeneID" id="104586196"/>
<feature type="compositionally biased region" description="Basic and acidic residues" evidence="7">
    <location>
        <begin position="433"/>
        <end position="457"/>
    </location>
</feature>
<proteinExistence type="predicted"/>
<feature type="region of interest" description="Disordered" evidence="7">
    <location>
        <begin position="101"/>
        <end position="363"/>
    </location>
</feature>
<dbReference type="InterPro" id="IPR013083">
    <property type="entry name" value="Znf_RING/FYVE/PHD"/>
</dbReference>
<feature type="compositionally biased region" description="Polar residues" evidence="7">
    <location>
        <begin position="140"/>
        <end position="167"/>
    </location>
</feature>
<name>A0A1U7Z313_NELNU</name>
<dbReference type="STRING" id="4432.A0A1U7Z313"/>
<dbReference type="FunFam" id="3.30.40.10:FF:000494">
    <property type="entry name" value="Acyl-CoA N-acyltransferase with RING/FYVE/PHD-type zinc finger domain"/>
    <property type="match status" value="1"/>
</dbReference>
<dbReference type="Gene3D" id="3.40.630.30">
    <property type="match status" value="1"/>
</dbReference>
<feature type="compositionally biased region" description="Polar residues" evidence="7">
    <location>
        <begin position="379"/>
        <end position="404"/>
    </location>
</feature>
<protein>
    <submittedName>
        <fullName evidence="10">Uncharacterized protein LOC104586196</fullName>
    </submittedName>
</protein>
<dbReference type="FunFam" id="3.40.630.30:FF:000073">
    <property type="entry name" value="PHD finger family protein"/>
    <property type="match status" value="1"/>
</dbReference>
<dbReference type="InterPro" id="IPR056511">
    <property type="entry name" value="IDM1_C"/>
</dbReference>
<reference evidence="10" key="1">
    <citation type="submission" date="2025-08" db="UniProtKB">
        <authorList>
            <consortium name="RefSeq"/>
        </authorList>
    </citation>
    <scope>IDENTIFICATION</scope>
</reference>
<dbReference type="GO" id="GO:0008270">
    <property type="term" value="F:zinc ion binding"/>
    <property type="evidence" value="ECO:0007669"/>
    <property type="project" value="UniProtKB-KW"/>
</dbReference>
<feature type="compositionally biased region" description="Polar residues" evidence="7">
    <location>
        <begin position="48"/>
        <end position="58"/>
    </location>
</feature>
<feature type="compositionally biased region" description="Polar residues" evidence="7">
    <location>
        <begin position="821"/>
        <end position="836"/>
    </location>
</feature>
<dbReference type="InterPro" id="IPR032308">
    <property type="entry name" value="TDBD"/>
</dbReference>
<feature type="compositionally biased region" description="Basic residues" evidence="7">
    <location>
        <begin position="61"/>
        <end position="71"/>
    </location>
</feature>
<dbReference type="PANTHER" id="PTHR47025">
    <property type="entry name" value="AUTOIMMUNE REGULATOR"/>
    <property type="match status" value="1"/>
</dbReference>
<dbReference type="InterPro" id="IPR059153">
    <property type="entry name" value="NSD_PHD-1st"/>
</dbReference>
<evidence type="ECO:0000256" key="2">
    <source>
        <dbReference type="ARBA" id="ARBA00022723"/>
    </source>
</evidence>
<dbReference type="Pfam" id="PF23011">
    <property type="entry name" value="PHD-1st_NSD"/>
    <property type="match status" value="1"/>
</dbReference>
<dbReference type="PANTHER" id="PTHR47025:SF2">
    <property type="entry name" value="AUTOIMMUNE REGULATOR"/>
    <property type="match status" value="1"/>
</dbReference>
<dbReference type="InParanoid" id="A0A1U7Z313"/>
<feature type="compositionally biased region" description="Basic and acidic residues" evidence="7">
    <location>
        <begin position="231"/>
        <end position="254"/>
    </location>
</feature>
<feature type="compositionally biased region" description="Basic and acidic residues" evidence="7">
    <location>
        <begin position="267"/>
        <end position="302"/>
    </location>
</feature>
<dbReference type="KEGG" id="nnu:104586196"/>
<dbReference type="RefSeq" id="XP_010241656.1">
    <property type="nucleotide sequence ID" value="XM_010243354.1"/>
</dbReference>
<feature type="compositionally biased region" description="Low complexity" evidence="7">
    <location>
        <begin position="842"/>
        <end position="854"/>
    </location>
</feature>
<keyword evidence="9" id="KW-1185">Reference proteome</keyword>
<evidence type="ECO:0000256" key="4">
    <source>
        <dbReference type="ARBA" id="ARBA00022833"/>
    </source>
</evidence>
<evidence type="ECO:0000313" key="9">
    <source>
        <dbReference type="Proteomes" id="UP000189703"/>
    </source>
</evidence>
<dbReference type="SMART" id="SM00249">
    <property type="entry name" value="PHD"/>
    <property type="match status" value="2"/>
</dbReference>
<keyword evidence="3 6" id="KW-0863">Zinc-finger</keyword>
<keyword evidence="4" id="KW-0862">Zinc</keyword>
<evidence type="ECO:0000256" key="3">
    <source>
        <dbReference type="ARBA" id="ARBA00022771"/>
    </source>
</evidence>
<sequence length="1328" mass="145992">MAKGTDSEPFVLLSGVRTGLKREFAFALKVQSELSGSLGRTRSRKFENSPSSEGVSENSRNKRLKSSHAKKGVKDAEVKSSIIEEAKRDLVASLLEEPKSDLVKSAGEEEAENNSVQPIGIEESNGDLLKPESEEEPESNSVQPIGTEESNGESGNKPESNPEQSVGTGEPNGDNVKPLTEEERNCNPVQSVGIEEPNSDLVKPAIEEESENNLVQSVEAEGPGNDLMRQVGEEETKNDWAEYVESEKLAKPATEEEPENNLILSVEADRPANDLMKHAGEEETKNDRLKSVESEKLVKPATEEEPGNNLIQSIETERPDSNLMKHAREEETKNNWLESVESEKLVKPTGEVETKKDWVQSIETEKPTNEVALKVQSEMSDSIGTTRARTFQNDSSSTGVSMYSRNKRFKSSHAKKDLENNEVMSSTNGGLKSELKSLCEDEPKSDLAKPTNEKEPKNNCVQFVGTEGSNGNMVVHAGKDHNSPNSDLVKCVEPEESNNNEAKSQAEKDPEGDIMKSQTEESTVKEAQMVVHDNSEVETPLPARPPRRFTRSALTEELKNNLLKAVVKEEPIEILSPVSKEPRCDPGRPRTEGTSSGIPMVIDDVSEGQNASQENLPKRFTRSALKIPKAEPIEVSASTSGDSVVSEDSKNAAIAKGSSVVSDDAKSEALAKCDSKKDDVVSPLKTPPKKKLELKMSKKIALTKFPSRVKELLETGLLEGLPVQYVYRSRKQGGLRGTIKDCGILCTCTSCKGCKVVTPFYFEQHAGSTNKRPSQYIYLENGNSLRDVLEACKGAALDELEAVIKSAIGLSTMNDSTTCETSPACTTGTTSRSPNPAFTPRSSNSSLKSVSVPKSKGRLTRKDLRLHKLVFEEGGLPDGTEVGYYAHGKKLLEGYKKGFGIFCRCCNTEVSASQFEAHAGWASRRKPYLNIYTSNGVSLHELSLSLSKGRKFSASESDDLCTICADGGDLLLCDGCPRAFHKACLSLSSVPRGDWYCKYCQNMFEREKFVEYNANARAAGRVPGIDPIEQITKRCIRIINTPETEVGGCVLCRGHGFTKSGFGPRTVLLCDQCEKEYHVGCLREHNMADLKELPEGKWFCCTDCSRIHSALQKLLHRGSEKLPDSLSNIIKKKQEEKGSNNDADLDVRWRLLSGKNASPETKLLLSKAVAIFHDRFDPIVDSTTGRDLIPSMVYGRNLRDQEFGGMYCAVLTVNSSVVSAGIIRIFGREVAELPLVATSKDYQGQGYFQSLFSCIERLLGFLNVRNLVLPAADEAESIWTDKFGFMKIPEDQLSKLRKECQVMTFQGTAMLQRPVPKCRIIGKPTEVS</sequence>
<evidence type="ECO:0000256" key="7">
    <source>
        <dbReference type="SAM" id="MobiDB-lite"/>
    </source>
</evidence>
<feature type="region of interest" description="Disordered" evidence="7">
    <location>
        <begin position="35"/>
        <end position="82"/>
    </location>
</feature>
<feature type="region of interest" description="Disordered" evidence="7">
    <location>
        <begin position="379"/>
        <end position="548"/>
    </location>
</feature>
<evidence type="ECO:0000259" key="8">
    <source>
        <dbReference type="PROSITE" id="PS50016"/>
    </source>
</evidence>
<dbReference type="Proteomes" id="UP000189703">
    <property type="component" value="Unplaced"/>
</dbReference>
<dbReference type="Pfam" id="PF16135">
    <property type="entry name" value="TDBD"/>
    <property type="match status" value="2"/>
</dbReference>
<evidence type="ECO:0000256" key="5">
    <source>
        <dbReference type="ARBA" id="ARBA00023242"/>
    </source>
</evidence>
<comment type="subcellular location">
    <subcellularLocation>
        <location evidence="1">Nucleus</location>
    </subcellularLocation>
</comment>
<accession>A0A1U7Z313</accession>
<dbReference type="CDD" id="cd15539">
    <property type="entry name" value="PHD1_AIRE"/>
    <property type="match status" value="1"/>
</dbReference>
<dbReference type="InterPro" id="IPR019786">
    <property type="entry name" value="Zinc_finger_PHD-type_CS"/>
</dbReference>
<dbReference type="InterPro" id="IPR001965">
    <property type="entry name" value="Znf_PHD"/>
</dbReference>
<dbReference type="OrthoDB" id="1903104at2759"/>
<dbReference type="GO" id="GO:0003682">
    <property type="term" value="F:chromatin binding"/>
    <property type="evidence" value="ECO:0000318"/>
    <property type="project" value="GO_Central"/>
</dbReference>
<dbReference type="GO" id="GO:0045944">
    <property type="term" value="P:positive regulation of transcription by RNA polymerase II"/>
    <property type="evidence" value="ECO:0000318"/>
    <property type="project" value="GO_Central"/>
</dbReference>
<feature type="compositionally biased region" description="Basic and acidic residues" evidence="7">
    <location>
        <begin position="72"/>
        <end position="82"/>
    </location>
</feature>